<evidence type="ECO:0000313" key="2">
    <source>
        <dbReference type="EMBL" id="NDU97194.1"/>
    </source>
</evidence>
<dbReference type="AlphaFoldDB" id="A0A6L9L9F7"/>
<reference evidence="2 3" key="1">
    <citation type="submission" date="2020-02" db="EMBL/GenBank/DDBJ databases">
        <title>Draft genome sequence of two Spirosoma agri KCTC 52727 and Spirosoma terrae KCTC 52035.</title>
        <authorList>
            <person name="Rojas J."/>
            <person name="Ambika Manirajan B."/>
            <person name="Suarez C."/>
            <person name="Ratering S."/>
            <person name="Schnell S."/>
        </authorList>
    </citation>
    <scope>NUCLEOTIDE SEQUENCE [LARGE SCALE GENOMIC DNA]</scope>
    <source>
        <strain evidence="2 3">KCTC 52035</strain>
    </source>
</reference>
<feature type="region of interest" description="Disordered" evidence="1">
    <location>
        <begin position="65"/>
        <end position="94"/>
    </location>
</feature>
<comment type="caution">
    <text evidence="2">The sequence shown here is derived from an EMBL/GenBank/DDBJ whole genome shotgun (WGS) entry which is preliminary data.</text>
</comment>
<sequence length="219" mass="23793">MKDKLLAALLAAYKNLGFSDKAIQGVLAYLEQTVKEESEIEGAIKAVEPMLKAFQSEVDTRVNTAVTKAKAEGGKKEEEPAKPEPQQQQAPAETPEWAKSLFTTVNTLSTNVQALAGTVNGIVTGKATDTRKSQLETALKDAPEAYKQTVLKAFNRMTFDKEEDFTNYMGELTEDLKSVVQDSANSGLAQFKKPTVPTGGNDVKQASKEETDTVLSQIM</sequence>
<evidence type="ECO:0000313" key="3">
    <source>
        <dbReference type="Proteomes" id="UP000474175"/>
    </source>
</evidence>
<accession>A0A6L9L9F7</accession>
<feature type="compositionally biased region" description="Basic and acidic residues" evidence="1">
    <location>
        <begin position="69"/>
        <end position="82"/>
    </location>
</feature>
<name>A0A6L9L9F7_9BACT</name>
<gene>
    <name evidence="2" type="ORF">GK108_20085</name>
</gene>
<proteinExistence type="predicted"/>
<dbReference type="EMBL" id="JAAFZH010000010">
    <property type="protein sequence ID" value="NDU97194.1"/>
    <property type="molecule type" value="Genomic_DNA"/>
</dbReference>
<organism evidence="2 3">
    <name type="scientific">Spirosoma terrae</name>
    <dbReference type="NCBI Taxonomy" id="1968276"/>
    <lineage>
        <taxon>Bacteria</taxon>
        <taxon>Pseudomonadati</taxon>
        <taxon>Bacteroidota</taxon>
        <taxon>Cytophagia</taxon>
        <taxon>Cytophagales</taxon>
        <taxon>Cytophagaceae</taxon>
        <taxon>Spirosoma</taxon>
    </lineage>
</organism>
<keyword evidence="3" id="KW-1185">Reference proteome</keyword>
<feature type="region of interest" description="Disordered" evidence="1">
    <location>
        <begin position="190"/>
        <end position="219"/>
    </location>
</feature>
<feature type="compositionally biased region" description="Low complexity" evidence="1">
    <location>
        <begin position="84"/>
        <end position="94"/>
    </location>
</feature>
<protein>
    <submittedName>
        <fullName evidence="2">Uncharacterized protein</fullName>
    </submittedName>
</protein>
<dbReference type="Proteomes" id="UP000474175">
    <property type="component" value="Unassembled WGS sequence"/>
</dbReference>
<evidence type="ECO:0000256" key="1">
    <source>
        <dbReference type="SAM" id="MobiDB-lite"/>
    </source>
</evidence>
<dbReference type="RefSeq" id="WP_163952402.1">
    <property type="nucleotide sequence ID" value="NZ_JAAFZH010000010.1"/>
</dbReference>